<evidence type="ECO:0000256" key="2">
    <source>
        <dbReference type="ARBA" id="ARBA00022475"/>
    </source>
</evidence>
<dbReference type="Proteomes" id="UP001161406">
    <property type="component" value="Unassembled WGS sequence"/>
</dbReference>
<keyword evidence="4" id="KW-0479">Metal-binding</keyword>
<evidence type="ECO:0000256" key="6">
    <source>
        <dbReference type="ARBA" id="ARBA00022989"/>
    </source>
</evidence>
<evidence type="ECO:0000256" key="4">
    <source>
        <dbReference type="ARBA" id="ARBA00022723"/>
    </source>
</evidence>
<comment type="subcellular location">
    <subcellularLocation>
        <location evidence="1">Cell membrane</location>
        <topology evidence="1">Multi-pass membrane protein</topology>
    </subcellularLocation>
</comment>
<dbReference type="Gene3D" id="2.60.40.1220">
    <property type="match status" value="1"/>
</dbReference>
<evidence type="ECO:0000256" key="7">
    <source>
        <dbReference type="ARBA" id="ARBA00023008"/>
    </source>
</evidence>
<gene>
    <name evidence="12" type="ORF">GCM10007913_29690</name>
</gene>
<feature type="transmembrane region" description="Helical" evidence="9">
    <location>
        <begin position="151"/>
        <end position="172"/>
    </location>
</feature>
<keyword evidence="2" id="KW-1003">Cell membrane</keyword>
<dbReference type="InterPro" id="IPR007348">
    <property type="entry name" value="CopC_dom"/>
</dbReference>
<reference evidence="12" key="1">
    <citation type="journal article" date="2014" name="Int. J. Syst. Evol. Microbiol.">
        <title>Complete genome of a new Firmicutes species belonging to the dominant human colonic microbiota ('Ruminococcus bicirculans') reveals two chromosomes and a selective capacity to utilize plant glucans.</title>
        <authorList>
            <consortium name="NISC Comparative Sequencing Program"/>
            <person name="Wegmann U."/>
            <person name="Louis P."/>
            <person name="Goesmann A."/>
            <person name="Henrissat B."/>
            <person name="Duncan S.H."/>
            <person name="Flint H.J."/>
        </authorList>
    </citation>
    <scope>NUCLEOTIDE SEQUENCE</scope>
    <source>
        <strain evidence="12">NBRC 103855</strain>
    </source>
</reference>
<evidence type="ECO:0000256" key="8">
    <source>
        <dbReference type="ARBA" id="ARBA00023136"/>
    </source>
</evidence>
<reference evidence="12" key="2">
    <citation type="submission" date="2023-01" db="EMBL/GenBank/DDBJ databases">
        <title>Draft genome sequence of Devosia yakushimensis strain NBRC 103855.</title>
        <authorList>
            <person name="Sun Q."/>
            <person name="Mori K."/>
        </authorList>
    </citation>
    <scope>NUCLEOTIDE SEQUENCE</scope>
    <source>
        <strain evidence="12">NBRC 103855</strain>
    </source>
</reference>
<keyword evidence="7" id="KW-0186">Copper</keyword>
<keyword evidence="6 9" id="KW-1133">Transmembrane helix</keyword>
<feature type="transmembrane region" description="Helical" evidence="9">
    <location>
        <begin position="220"/>
        <end position="243"/>
    </location>
</feature>
<evidence type="ECO:0000313" key="13">
    <source>
        <dbReference type="Proteomes" id="UP001161406"/>
    </source>
</evidence>
<keyword evidence="5" id="KW-0732">Signal</keyword>
<dbReference type="PANTHER" id="PTHR34820:SF4">
    <property type="entry name" value="INNER MEMBRANE PROTEIN YEBZ"/>
    <property type="match status" value="1"/>
</dbReference>
<feature type="transmembrane region" description="Helical" evidence="9">
    <location>
        <begin position="396"/>
        <end position="415"/>
    </location>
</feature>
<sequence>MHLLPAKESAMSHNRILLTLTLLLALLVPAQAWAHAQLLSTDPADNVVLESAPETLHLHFNEPVTPLAISLIASDGVATELLAATTGGETVTVTLPAAGYQGTQVLSWRVVSTDGHPIGGSLVFSIGTVTGASAAAANDPAVAIALWAGKAVLFIALFAGIGAAAFSTLAPLPLTAEKTAIVLAIIGLPAVALTLWLQGLDALGLPLLSSDPRILSTGFATSYGMTAAAAGLGFLLALVALCLPRGRWASGLAWLALVVAALSLALSGHASAASPQWLTRPAVFLHIAGIIFWIGALLPLWLLLAERGAAATLALAQFSRFIPLAVAAILVSGVTLAAIQLGWPGPHWLAPYGLILLAKLCLLALLFALALWNRIGLTAPALAGDAVASRRLRRSIALEALLVVIILGLVAGWRFTPPPRALAAVEAAIPAEPIWVHIMDAKTMAMVSITPGQAGPVALDIWLTDVEGVPITPLEVSVTLSEPDLGIEPLKRAAREEDGAWLVEGLTIPVSGTWRLELDIRASRFELIKLEEMVAMP</sequence>
<dbReference type="PANTHER" id="PTHR34820">
    <property type="entry name" value="INNER MEMBRANE PROTEIN YEBZ"/>
    <property type="match status" value="1"/>
</dbReference>
<dbReference type="Pfam" id="PF05425">
    <property type="entry name" value="CopD"/>
    <property type="match status" value="1"/>
</dbReference>
<feature type="transmembrane region" description="Helical" evidence="9">
    <location>
        <begin position="349"/>
        <end position="372"/>
    </location>
</feature>
<dbReference type="Pfam" id="PF04234">
    <property type="entry name" value="CopC"/>
    <property type="match status" value="1"/>
</dbReference>
<name>A0ABQ5UHZ3_9HYPH</name>
<organism evidence="12 13">
    <name type="scientific">Devosia yakushimensis</name>
    <dbReference type="NCBI Taxonomy" id="470028"/>
    <lineage>
        <taxon>Bacteria</taxon>
        <taxon>Pseudomonadati</taxon>
        <taxon>Pseudomonadota</taxon>
        <taxon>Alphaproteobacteria</taxon>
        <taxon>Hyphomicrobiales</taxon>
        <taxon>Devosiaceae</taxon>
        <taxon>Devosia</taxon>
    </lineage>
</organism>
<dbReference type="EMBL" id="BSNG01000001">
    <property type="protein sequence ID" value="GLQ11037.1"/>
    <property type="molecule type" value="Genomic_DNA"/>
</dbReference>
<dbReference type="SUPFAM" id="SSF81296">
    <property type="entry name" value="E set domains"/>
    <property type="match status" value="1"/>
</dbReference>
<dbReference type="InterPro" id="IPR014755">
    <property type="entry name" value="Cu-Rt/internalin_Ig-like"/>
</dbReference>
<feature type="transmembrane region" description="Helical" evidence="9">
    <location>
        <begin position="283"/>
        <end position="304"/>
    </location>
</feature>
<keyword evidence="3 9" id="KW-0812">Transmembrane</keyword>
<feature type="transmembrane region" description="Helical" evidence="9">
    <location>
        <begin position="179"/>
        <end position="200"/>
    </location>
</feature>
<comment type="caution">
    <text evidence="12">The sequence shown here is derived from an EMBL/GenBank/DDBJ whole genome shotgun (WGS) entry which is preliminary data.</text>
</comment>
<dbReference type="InterPro" id="IPR014756">
    <property type="entry name" value="Ig_E-set"/>
</dbReference>
<evidence type="ECO:0000256" key="5">
    <source>
        <dbReference type="ARBA" id="ARBA00022729"/>
    </source>
</evidence>
<keyword evidence="13" id="KW-1185">Reference proteome</keyword>
<evidence type="ECO:0000256" key="3">
    <source>
        <dbReference type="ARBA" id="ARBA00022692"/>
    </source>
</evidence>
<dbReference type="InterPro" id="IPR032694">
    <property type="entry name" value="CopC/D"/>
</dbReference>
<feature type="domain" description="Copper resistance protein D" evidence="11">
    <location>
        <begin position="314"/>
        <end position="413"/>
    </location>
</feature>
<accession>A0ABQ5UHZ3</accession>
<feature type="domain" description="CopC" evidence="10">
    <location>
        <begin position="35"/>
        <end position="126"/>
    </location>
</feature>
<feature type="transmembrane region" description="Helical" evidence="9">
    <location>
        <begin position="324"/>
        <end position="343"/>
    </location>
</feature>
<keyword evidence="8 9" id="KW-0472">Membrane</keyword>
<evidence type="ECO:0000259" key="10">
    <source>
        <dbReference type="Pfam" id="PF04234"/>
    </source>
</evidence>
<feature type="transmembrane region" description="Helical" evidence="9">
    <location>
        <begin position="252"/>
        <end position="271"/>
    </location>
</feature>
<evidence type="ECO:0000259" key="11">
    <source>
        <dbReference type="Pfam" id="PF05425"/>
    </source>
</evidence>
<proteinExistence type="predicted"/>
<evidence type="ECO:0000313" key="12">
    <source>
        <dbReference type="EMBL" id="GLQ11037.1"/>
    </source>
</evidence>
<dbReference type="InterPro" id="IPR008457">
    <property type="entry name" value="Cu-R_CopD_dom"/>
</dbReference>
<protein>
    <submittedName>
        <fullName evidence="12">Copper resistance protein C</fullName>
    </submittedName>
</protein>
<evidence type="ECO:0000256" key="9">
    <source>
        <dbReference type="SAM" id="Phobius"/>
    </source>
</evidence>
<evidence type="ECO:0000256" key="1">
    <source>
        <dbReference type="ARBA" id="ARBA00004651"/>
    </source>
</evidence>